<dbReference type="CDD" id="cd03215">
    <property type="entry name" value="ABC_Carb_Monos_II"/>
    <property type="match status" value="1"/>
</dbReference>
<dbReference type="RefSeq" id="WP_066519738.1">
    <property type="nucleotide sequence ID" value="NZ_CABMOF010000002.1"/>
</dbReference>
<keyword evidence="5" id="KW-0547">Nucleotide-binding</keyword>
<dbReference type="InterPro" id="IPR050107">
    <property type="entry name" value="ABC_carbohydrate_import_ATPase"/>
</dbReference>
<evidence type="ECO:0000256" key="5">
    <source>
        <dbReference type="ARBA" id="ARBA00022741"/>
    </source>
</evidence>
<keyword evidence="11" id="KW-1185">Reference proteome</keyword>
<keyword evidence="3" id="KW-0762">Sugar transport</keyword>
<name>A0A136Q432_9FIRM</name>
<evidence type="ECO:0000313" key="11">
    <source>
        <dbReference type="Proteomes" id="UP000070366"/>
    </source>
</evidence>
<evidence type="ECO:0000256" key="7">
    <source>
        <dbReference type="ARBA" id="ARBA00022967"/>
    </source>
</evidence>
<evidence type="ECO:0000313" key="10">
    <source>
        <dbReference type="EMBL" id="KXK65448.1"/>
    </source>
</evidence>
<organism evidence="10 11">
    <name type="scientific">Christensenella minuta</name>
    <dbReference type="NCBI Taxonomy" id="626937"/>
    <lineage>
        <taxon>Bacteria</taxon>
        <taxon>Bacillati</taxon>
        <taxon>Bacillota</taxon>
        <taxon>Clostridia</taxon>
        <taxon>Christensenellales</taxon>
        <taxon>Christensenellaceae</taxon>
        <taxon>Christensenella</taxon>
    </lineage>
</organism>
<sequence length="508" mass="55436">MGNSGNAFIEMTGITKRFPGVVALSDVSLSVNRGEAVALVGENGAGKSTLMKMLSGLYHPDEGEIRVNGQPARITDPKRAQELGISTIFQEPSLAPHLSAVQNVYLGREVQKGLIGRAVKRLDEKAMLEETQKLYAKFFPTVEDVLVPVGQLGALKNRVIEIVKALSIKCSLVIMDEPTAALAEHERQVLFDFVHMLKSQGIAVIYITHHLRELFGLVDRIVVMRDGKNVAEVGPEDTDEGGLVARMVGRTITNYIVKEDVPVGGEILRVNGLSRRGVLEDVSLHVNRGEIVGLAGLAGAGRTETVRAIVGADKTSSGTVFVDGRKCRIRTPKDAIRCGIGMLPENRKLQGVLIEQDVKDNITLANLKEVLAGNFVIRKNKEVKTAKEYVQRLGVKTPTIYQKVKSLSGGNQQKVILAKWLFTKPQVLIFDEPTQGIDVGAKHEIYRLIADFVKEGGGILLVSSELPELLGLADRIYVMHQGRIVNEFTRAQATEENITLYASGGHES</sequence>
<reference evidence="10 11" key="1">
    <citation type="submission" date="2016-02" db="EMBL/GenBank/DDBJ databases">
        <authorList>
            <person name="Wen L."/>
            <person name="He K."/>
            <person name="Yang H."/>
        </authorList>
    </citation>
    <scope>NUCLEOTIDE SEQUENCE [LARGE SCALE GENOMIC DNA]</scope>
    <source>
        <strain evidence="10 11">DSM 22607</strain>
    </source>
</reference>
<dbReference type="PANTHER" id="PTHR43790:SF3">
    <property type="entry name" value="D-ALLOSE IMPORT ATP-BINDING PROTEIN ALSA-RELATED"/>
    <property type="match status" value="1"/>
</dbReference>
<dbReference type="InterPro" id="IPR027417">
    <property type="entry name" value="P-loop_NTPase"/>
</dbReference>
<dbReference type="PROSITE" id="PS50893">
    <property type="entry name" value="ABC_TRANSPORTER_2"/>
    <property type="match status" value="1"/>
</dbReference>
<feature type="domain" description="ABC transporter" evidence="9">
    <location>
        <begin position="9"/>
        <end position="506"/>
    </location>
</feature>
<dbReference type="Gene3D" id="3.40.50.300">
    <property type="entry name" value="P-loop containing nucleotide triphosphate hydrolases"/>
    <property type="match status" value="2"/>
</dbReference>
<dbReference type="SUPFAM" id="SSF52540">
    <property type="entry name" value="P-loop containing nucleoside triphosphate hydrolases"/>
    <property type="match status" value="2"/>
</dbReference>
<protein>
    <submittedName>
        <fullName evidence="10">Putative sugar ABC transporter, ATP binding protein</fullName>
    </submittedName>
</protein>
<dbReference type="GO" id="GO:0005524">
    <property type="term" value="F:ATP binding"/>
    <property type="evidence" value="ECO:0007669"/>
    <property type="project" value="UniProtKB-KW"/>
</dbReference>
<keyword evidence="1" id="KW-0813">Transport</keyword>
<dbReference type="OrthoDB" id="9766104at2"/>
<accession>A0A136Q432</accession>
<evidence type="ECO:0000259" key="9">
    <source>
        <dbReference type="PROSITE" id="PS50893"/>
    </source>
</evidence>
<evidence type="ECO:0000256" key="3">
    <source>
        <dbReference type="ARBA" id="ARBA00022597"/>
    </source>
</evidence>
<evidence type="ECO:0000256" key="6">
    <source>
        <dbReference type="ARBA" id="ARBA00022840"/>
    </source>
</evidence>
<dbReference type="SMART" id="SM00382">
    <property type="entry name" value="AAA"/>
    <property type="match status" value="2"/>
</dbReference>
<dbReference type="PANTHER" id="PTHR43790">
    <property type="entry name" value="CARBOHYDRATE TRANSPORT ATP-BINDING PROTEIN MG119-RELATED"/>
    <property type="match status" value="1"/>
</dbReference>
<dbReference type="InterPro" id="IPR017871">
    <property type="entry name" value="ABC_transporter-like_CS"/>
</dbReference>
<dbReference type="PROSITE" id="PS00211">
    <property type="entry name" value="ABC_TRANSPORTER_1"/>
    <property type="match status" value="1"/>
</dbReference>
<dbReference type="AlphaFoldDB" id="A0A136Q432"/>
<keyword evidence="4" id="KW-0677">Repeat</keyword>
<proteinExistence type="predicted"/>
<evidence type="ECO:0000256" key="2">
    <source>
        <dbReference type="ARBA" id="ARBA00022475"/>
    </source>
</evidence>
<keyword evidence="8" id="KW-0472">Membrane</keyword>
<evidence type="ECO:0000256" key="4">
    <source>
        <dbReference type="ARBA" id="ARBA00022737"/>
    </source>
</evidence>
<dbReference type="EMBL" id="LSZW01000061">
    <property type="protein sequence ID" value="KXK65448.1"/>
    <property type="molecule type" value="Genomic_DNA"/>
</dbReference>
<keyword evidence="6" id="KW-0067">ATP-binding</keyword>
<gene>
    <name evidence="10" type="ORF">HMPREF3293_01662</name>
</gene>
<dbReference type="CDD" id="cd03216">
    <property type="entry name" value="ABC_Carb_Monos_I"/>
    <property type="match status" value="1"/>
</dbReference>
<dbReference type="Pfam" id="PF00005">
    <property type="entry name" value="ABC_tran"/>
    <property type="match status" value="2"/>
</dbReference>
<keyword evidence="7" id="KW-1278">Translocase</keyword>
<dbReference type="KEGG" id="cmiu:B1H56_11115"/>
<keyword evidence="2" id="KW-1003">Cell membrane</keyword>
<evidence type="ECO:0000256" key="1">
    <source>
        <dbReference type="ARBA" id="ARBA00022448"/>
    </source>
</evidence>
<dbReference type="GO" id="GO:0016887">
    <property type="term" value="F:ATP hydrolysis activity"/>
    <property type="evidence" value="ECO:0007669"/>
    <property type="project" value="InterPro"/>
</dbReference>
<comment type="caution">
    <text evidence="10">The sequence shown here is derived from an EMBL/GenBank/DDBJ whole genome shotgun (WGS) entry which is preliminary data.</text>
</comment>
<dbReference type="STRING" id="626937.HMPREF3293_01662"/>
<evidence type="ECO:0000256" key="8">
    <source>
        <dbReference type="ARBA" id="ARBA00023136"/>
    </source>
</evidence>
<dbReference type="InterPro" id="IPR003593">
    <property type="entry name" value="AAA+_ATPase"/>
</dbReference>
<dbReference type="PATRIC" id="fig|626937.4.peg.1643"/>
<dbReference type="Proteomes" id="UP000070366">
    <property type="component" value="Unassembled WGS sequence"/>
</dbReference>
<dbReference type="InterPro" id="IPR003439">
    <property type="entry name" value="ABC_transporter-like_ATP-bd"/>
</dbReference>